<organism evidence="1 2">
    <name type="scientific">Faunimonas pinastri</name>
    <dbReference type="NCBI Taxonomy" id="1855383"/>
    <lineage>
        <taxon>Bacteria</taxon>
        <taxon>Pseudomonadati</taxon>
        <taxon>Pseudomonadota</taxon>
        <taxon>Alphaproteobacteria</taxon>
        <taxon>Hyphomicrobiales</taxon>
        <taxon>Afifellaceae</taxon>
        <taxon>Faunimonas</taxon>
    </lineage>
</organism>
<dbReference type="EMBL" id="FOFG01000023">
    <property type="protein sequence ID" value="SER52646.1"/>
    <property type="molecule type" value="Genomic_DNA"/>
</dbReference>
<evidence type="ECO:0000313" key="2">
    <source>
        <dbReference type="Proteomes" id="UP000199647"/>
    </source>
</evidence>
<gene>
    <name evidence="1" type="ORF">SAMN05216548_12321</name>
</gene>
<accession>A0A1H9PWI3</accession>
<keyword evidence="2" id="KW-1185">Reference proteome</keyword>
<protein>
    <submittedName>
        <fullName evidence="1">Uncharacterized protein</fullName>
    </submittedName>
</protein>
<dbReference type="Proteomes" id="UP000199647">
    <property type="component" value="Unassembled WGS sequence"/>
</dbReference>
<name>A0A1H9PWI3_9HYPH</name>
<evidence type="ECO:0000313" key="1">
    <source>
        <dbReference type="EMBL" id="SER52646.1"/>
    </source>
</evidence>
<reference evidence="1 2" key="1">
    <citation type="submission" date="2016-10" db="EMBL/GenBank/DDBJ databases">
        <authorList>
            <person name="de Groot N.N."/>
        </authorList>
    </citation>
    <scope>NUCLEOTIDE SEQUENCE [LARGE SCALE GENOMIC DNA]</scope>
    <source>
        <strain evidence="1 2">A52C2</strain>
    </source>
</reference>
<dbReference type="AlphaFoldDB" id="A0A1H9PWI3"/>
<proteinExistence type="predicted"/>
<sequence length="96" mass="10147">MRPVSAARTSSDVDPIIPVSVRPGLTPLTRMPQTTTRSFAHVRAEERAAALLTLQTRSPFVPTNVGDESTIDPPDCIRSGAPCAAKTSKGAFSPNT</sequence>